<protein>
    <submittedName>
        <fullName evidence="1">Fe-S protein</fullName>
    </submittedName>
</protein>
<dbReference type="Pfam" id="PF13557">
    <property type="entry name" value="Phenol_MetA_deg"/>
    <property type="match status" value="1"/>
</dbReference>
<sequence length="319" mass="35641">MKISLERAILFILLCFIAATNTVLYAEPWYTGPIFAQAGKTIPKGDTVLQPYFFDTFIIGHFDKNGNVTHIPSFRTVNPILAIYHGLTDILDCQIIGSYDINSTLRRTYTGFADTNLGLGIQLLEQSDSWKPNLRFVLNENFPTGKYDNFDPKANGVEGTGFGSYQTVVGLDFQLLKHYQKEHYLRSRLNLYSVFSSKVSVHGFNIYGGGINSKGTVHPGPQYIIDLSFEYSLTQNWVPVMEFLYQLNQKTTFNGEVGTTLTNEPAFIGNNASQQFSIAPALEYNFSKDLGVIVGLWITLAGKNSNDLISGVISINYFL</sequence>
<dbReference type="STRING" id="45074.Lsan_2594"/>
<keyword evidence="2" id="KW-1185">Reference proteome</keyword>
<reference evidence="1 2" key="1">
    <citation type="submission" date="2015-11" db="EMBL/GenBank/DDBJ databases">
        <title>Genomic analysis of 38 Legionella species identifies large and diverse effector repertoires.</title>
        <authorList>
            <person name="Burstein D."/>
            <person name="Amaro F."/>
            <person name="Zusman T."/>
            <person name="Lifshitz Z."/>
            <person name="Cohen O."/>
            <person name="Gilbert J.A."/>
            <person name="Pupko T."/>
            <person name="Shuman H.A."/>
            <person name="Segal G."/>
        </authorList>
    </citation>
    <scope>NUCLEOTIDE SEQUENCE [LARGE SCALE GENOMIC DNA]</scope>
    <source>
        <strain evidence="1 2">SC-63-C7</strain>
    </source>
</reference>
<accession>A0A0W0YJ75</accession>
<proteinExistence type="predicted"/>
<name>A0A0W0YJ75_9GAMM</name>
<dbReference type="AlphaFoldDB" id="A0A0W0YJ75"/>
<dbReference type="EMBL" id="LNYU01000078">
    <property type="protein sequence ID" value="KTD56972.1"/>
    <property type="molecule type" value="Genomic_DNA"/>
</dbReference>
<comment type="caution">
    <text evidence="1">The sequence shown here is derived from an EMBL/GenBank/DDBJ whole genome shotgun (WGS) entry which is preliminary data.</text>
</comment>
<dbReference type="InterPro" id="IPR025737">
    <property type="entry name" value="FApF"/>
</dbReference>
<dbReference type="PATRIC" id="fig|45074.5.peg.2792"/>
<evidence type="ECO:0000313" key="2">
    <source>
        <dbReference type="Proteomes" id="UP000054703"/>
    </source>
</evidence>
<organism evidence="1 2">
    <name type="scientific">Legionella santicrucis</name>
    <dbReference type="NCBI Taxonomy" id="45074"/>
    <lineage>
        <taxon>Bacteria</taxon>
        <taxon>Pseudomonadati</taxon>
        <taxon>Pseudomonadota</taxon>
        <taxon>Gammaproteobacteria</taxon>
        <taxon>Legionellales</taxon>
        <taxon>Legionellaceae</taxon>
        <taxon>Legionella</taxon>
    </lineage>
</organism>
<gene>
    <name evidence="1" type="ORF">Lsan_2594</name>
</gene>
<evidence type="ECO:0000313" key="1">
    <source>
        <dbReference type="EMBL" id="KTD56972.1"/>
    </source>
</evidence>
<dbReference type="Proteomes" id="UP000054703">
    <property type="component" value="Unassembled WGS sequence"/>
</dbReference>
<dbReference type="RefSeq" id="WP_162265608.1">
    <property type="nucleotide sequence ID" value="NZ_CAAAIH010000032.1"/>
</dbReference>